<organism evidence="7">
    <name type="scientific">Equisetum arvense</name>
    <name type="common">Field horsetail</name>
    <name type="synonym">Common horsetail</name>
    <dbReference type="NCBI Taxonomy" id="3258"/>
    <lineage>
        <taxon>Eukaryota</taxon>
        <taxon>Viridiplantae</taxon>
        <taxon>Streptophyta</taxon>
        <taxon>Embryophyta</taxon>
        <taxon>Tracheophyta</taxon>
        <taxon>Polypodiopsida</taxon>
        <taxon>Equisetidae</taxon>
        <taxon>Equisetales</taxon>
        <taxon>Equisetaceae</taxon>
        <taxon>Equisetum</taxon>
    </lineage>
</organism>
<reference evidence="7" key="1">
    <citation type="journal article" date="2010" name="BMC Evol. Biol.">
        <title>Complete plastome sequences of Equisetum arvense and Isoetes flaccida: implications for phylogeny and plastid genome evolution of early land plant lineages.</title>
        <authorList>
            <person name="Karol K.G."/>
            <person name="Arumuganathan K."/>
            <person name="Boore J.L."/>
            <person name="Duffy A.M."/>
            <person name="Everett K.D."/>
            <person name="Hall J.D."/>
            <person name="Hansen S.K."/>
            <person name="Kuehl J.V."/>
            <person name="Mandoli D.F."/>
            <person name="Mishler B.D."/>
            <person name="Olmstead R.G."/>
            <person name="Renzaglia K.S."/>
            <person name="Wolf P.G."/>
        </authorList>
    </citation>
    <scope>NUCLEOTIDE SEQUENCE [LARGE SCALE GENOMIC DNA]</scope>
</reference>
<sequence length="174" mass="20451">MTSNSNKIINDNFNSNRRGRLSIWMAQNELSHRPLGFDYQGVEVLQIKAEDLPSIAVALYVYGFNYLRCQCAYDVMPGGFLASVYYLVQVQDNSDQPEEVCLKVFVSRKNPRIPSLFWIWKSSDFQEQESYDMFGILYESHPHLKRILMPESWIGWPLRKDYIVPNFYELQDAF</sequence>
<dbReference type="Pfam" id="PF00329">
    <property type="entry name" value="Complex1_30kDa"/>
    <property type="match status" value="1"/>
</dbReference>
<dbReference type="GeneID" id="9978478"/>
<keyword evidence="5" id="KW-0874">Quinone</keyword>
<comment type="similarity">
    <text evidence="2 5">Belongs to the complex I 30 kDa subunit family.</text>
</comment>
<dbReference type="InterPro" id="IPR001268">
    <property type="entry name" value="NADH_UbQ_OxRdtase_30kDa_su"/>
</dbReference>
<keyword evidence="3 5" id="KW-0813">Transport</keyword>
<dbReference type="GO" id="GO:0048038">
    <property type="term" value="F:quinone binding"/>
    <property type="evidence" value="ECO:0007669"/>
    <property type="project" value="UniProtKB-KW"/>
</dbReference>
<evidence type="ECO:0000313" key="8">
    <source>
        <dbReference type="EMBL" id="AEV58342.1"/>
    </source>
</evidence>
<dbReference type="PANTHER" id="PTHR10884">
    <property type="entry name" value="NADH DEHYDROGENASE UBIQUINONE IRON-SULFUR PROTEIN 3"/>
    <property type="match status" value="1"/>
</dbReference>
<comment type="subcellular location">
    <subcellularLocation>
        <location evidence="5">Cell membrane</location>
        <topology evidence="5">Peripheral membrane protein</topology>
        <orientation evidence="5">Cytoplasmic side</orientation>
    </subcellularLocation>
</comment>
<geneLocation type="plastid" evidence="7"/>
<dbReference type="RefSeq" id="YP_004021782.1">
    <property type="nucleotide sequence ID" value="NC_014699.1"/>
</dbReference>
<gene>
    <name evidence="8" type="primary">ndhJ</name>
    <name evidence="5" type="synonym">nuoC</name>
</gene>
<dbReference type="EMBL" id="JN968380">
    <property type="protein sequence ID" value="AEV58342.1"/>
    <property type="molecule type" value="Genomic_DNA"/>
</dbReference>
<evidence type="ECO:0000259" key="6">
    <source>
        <dbReference type="Pfam" id="PF00329"/>
    </source>
</evidence>
<dbReference type="SUPFAM" id="SSF143243">
    <property type="entry name" value="Nqo5-like"/>
    <property type="match status" value="1"/>
</dbReference>
<accession>E3T2U3</accession>
<proteinExistence type="inferred from homology"/>
<dbReference type="Gene3D" id="3.30.460.80">
    <property type="entry name" value="NADH:ubiquinone oxidoreductase, 30kDa subunit"/>
    <property type="match status" value="1"/>
</dbReference>
<dbReference type="GO" id="GO:0008137">
    <property type="term" value="F:NADH dehydrogenase (ubiquinone) activity"/>
    <property type="evidence" value="ECO:0007669"/>
    <property type="project" value="UniProtKB-EC"/>
</dbReference>
<keyword evidence="5" id="KW-0830">Ubiquinone</keyword>
<keyword evidence="5" id="KW-1003">Cell membrane</keyword>
<evidence type="ECO:0000256" key="5">
    <source>
        <dbReference type="HAMAP-Rule" id="MF_01357"/>
    </source>
</evidence>
<dbReference type="GO" id="GO:0050136">
    <property type="term" value="F:NADH dehydrogenase (quinone) (non-electrogenic) activity"/>
    <property type="evidence" value="ECO:0007669"/>
    <property type="project" value="UniProtKB-UniRule"/>
</dbReference>
<dbReference type="InterPro" id="IPR037232">
    <property type="entry name" value="NADH_quin_OxRdtase_su_C/D-like"/>
</dbReference>
<dbReference type="InterPro" id="IPR010218">
    <property type="entry name" value="NADH_DH_suC"/>
</dbReference>
<comment type="function">
    <text evidence="5">NDH-1 shuttles electrons from NADH, via FMN and iron-sulfur (Fe-S) centers, to quinones in the respiratory chain. The immediate electron acceptor for the enzyme in this species is believed to be ubiquinone. Couples the redox reaction to proton translocation (for every two electrons transferred, four hydrogen ions are translocated across the cytoplasmic membrane), and thus conserves the redox energy in a proton gradient.</text>
</comment>
<comment type="subunit">
    <text evidence="5">NDH-1 is composed of 14 different subunits. Subunits NuoB, C, D, E, F, and G constitute the peripheral sector of the complex.</text>
</comment>
<evidence type="ECO:0000256" key="4">
    <source>
        <dbReference type="ARBA" id="ARBA00049551"/>
    </source>
</evidence>
<protein>
    <recommendedName>
        <fullName evidence="5">NADH-quinone oxidoreductase subunit C</fullName>
        <ecNumber evidence="5">7.1.1.-</ecNumber>
    </recommendedName>
    <alternativeName>
        <fullName evidence="5">NADH dehydrogenase I subunit C</fullName>
    </alternativeName>
    <alternativeName>
        <fullName evidence="5">NDH-1 subunit C</fullName>
    </alternativeName>
</protein>
<dbReference type="HAMAP" id="MF_01357">
    <property type="entry name" value="NDH1_NuoC"/>
    <property type="match status" value="1"/>
</dbReference>
<evidence type="ECO:0000313" key="7">
    <source>
        <dbReference type="EMBL" id="ADA63581.1"/>
    </source>
</evidence>
<name>E3T2U3_EQUAR</name>
<dbReference type="AlphaFoldDB" id="E3T2U3"/>
<evidence type="ECO:0000256" key="3">
    <source>
        <dbReference type="ARBA" id="ARBA00022448"/>
    </source>
</evidence>
<reference evidence="8" key="2">
    <citation type="journal article" date="2014" name="PLoS ONE">
        <title>Chloroplast Genome Differences between Asian and American Equisetum arvense (Equisetaceae) and the Origin of the Hypervariable trnY-trnE Intergenic Spacer.</title>
        <authorList>
            <person name="Kim H.T."/>
            <person name="Kim K.J."/>
        </authorList>
    </citation>
    <scope>NUCLEOTIDE SEQUENCE</scope>
</reference>
<keyword evidence="5" id="KW-0472">Membrane</keyword>
<feature type="domain" description="NADH:ubiquinone oxidoreductase 30kDa subunit" evidence="6">
    <location>
        <begin position="46"/>
        <end position="165"/>
    </location>
</feature>
<keyword evidence="7" id="KW-0934">Plastid</keyword>
<evidence type="ECO:0000256" key="2">
    <source>
        <dbReference type="ARBA" id="ARBA00007569"/>
    </source>
</evidence>
<dbReference type="EC" id="7.1.1.-" evidence="5"/>
<evidence type="ECO:0000256" key="1">
    <source>
        <dbReference type="ARBA" id="ARBA00003257"/>
    </source>
</evidence>
<keyword evidence="5" id="KW-0520">NAD</keyword>
<comment type="catalytic activity">
    <reaction evidence="4">
        <text>a ubiquinone + NADH + 5 H(+)(in) = a ubiquinol + NAD(+) + 4 H(+)(out)</text>
        <dbReference type="Rhea" id="RHEA:29091"/>
        <dbReference type="Rhea" id="RHEA-COMP:9565"/>
        <dbReference type="Rhea" id="RHEA-COMP:9566"/>
        <dbReference type="ChEBI" id="CHEBI:15378"/>
        <dbReference type="ChEBI" id="CHEBI:16389"/>
        <dbReference type="ChEBI" id="CHEBI:17976"/>
        <dbReference type="ChEBI" id="CHEBI:57540"/>
        <dbReference type="ChEBI" id="CHEBI:57945"/>
        <dbReference type="EC" id="7.1.1.2"/>
    </reaction>
</comment>
<keyword evidence="7" id="KW-0150">Chloroplast</keyword>
<dbReference type="GO" id="GO:0005886">
    <property type="term" value="C:plasma membrane"/>
    <property type="evidence" value="ECO:0007669"/>
    <property type="project" value="UniProtKB-SubCell"/>
</dbReference>
<dbReference type="NCBIfam" id="NF009141">
    <property type="entry name" value="PRK12494.1"/>
    <property type="match status" value="1"/>
</dbReference>
<dbReference type="PANTHER" id="PTHR10884:SF14">
    <property type="entry name" value="NADH DEHYDROGENASE [UBIQUINONE] IRON-SULFUR PROTEIN 3, MITOCHONDRIAL"/>
    <property type="match status" value="1"/>
</dbReference>
<comment type="catalytic activity">
    <reaction evidence="5">
        <text>a quinone + NADH + 5 H(+)(in) = a quinol + NAD(+) + 4 H(+)(out)</text>
        <dbReference type="Rhea" id="RHEA:57888"/>
        <dbReference type="ChEBI" id="CHEBI:15378"/>
        <dbReference type="ChEBI" id="CHEBI:24646"/>
        <dbReference type="ChEBI" id="CHEBI:57540"/>
        <dbReference type="ChEBI" id="CHEBI:57945"/>
        <dbReference type="ChEBI" id="CHEBI:132124"/>
    </reaction>
</comment>
<dbReference type="EMBL" id="GU191334">
    <property type="protein sequence ID" value="ADA63581.1"/>
    <property type="molecule type" value="Genomic_DNA"/>
</dbReference>
<keyword evidence="5" id="KW-1278">Translocase</keyword>
<comment type="function">
    <text evidence="1">Core subunit of the mitochondrial membrane respiratory chain NADH dehydrogenase (Complex I) that is believed to belong to the minimal assembly required for catalysis. Complex I functions in the transfer of electrons from NADH to the respiratory chain. The immediate electron acceptor for the enzyme is believed to be ubiquinone.</text>
</comment>